<protein>
    <recommendedName>
        <fullName evidence="3">WYL domain-containing protein</fullName>
    </recommendedName>
</protein>
<dbReference type="Proteomes" id="UP001299220">
    <property type="component" value="Unassembled WGS sequence"/>
</dbReference>
<comment type="caution">
    <text evidence="1">The sequence shown here is derived from an EMBL/GenBank/DDBJ whole genome shotgun (WGS) entry which is preliminary data.</text>
</comment>
<evidence type="ECO:0008006" key="3">
    <source>
        <dbReference type="Google" id="ProtNLM"/>
    </source>
</evidence>
<accession>A0ABS9CQC2</accession>
<evidence type="ECO:0000313" key="2">
    <source>
        <dbReference type="Proteomes" id="UP001299220"/>
    </source>
</evidence>
<proteinExistence type="predicted"/>
<sequence>MELLHQETDEQHPMAATVVCQKLNDMEVACDRRTLTRDIQALNDYGYEVMTTMISHEKAYYVEDRSFRVPELKILIDAVQAASFVTDKKTAELIQKIANLGGSHSADILQSNMVCFNTRQHHNESIYYNVDYLEDAIE</sequence>
<organism evidence="1 2">
    <name type="scientific">Anaeromassilibacillus senegalensis</name>
    <dbReference type="NCBI Taxonomy" id="1673717"/>
    <lineage>
        <taxon>Bacteria</taxon>
        <taxon>Bacillati</taxon>
        <taxon>Bacillota</taxon>
        <taxon>Clostridia</taxon>
        <taxon>Eubacteriales</taxon>
        <taxon>Acutalibacteraceae</taxon>
        <taxon>Anaeromassilibacillus</taxon>
    </lineage>
</organism>
<keyword evidence="2" id="KW-1185">Reference proteome</keyword>
<reference evidence="1 2" key="1">
    <citation type="submission" date="2020-12" db="EMBL/GenBank/DDBJ databases">
        <title>Whole genome sequences of gut porcine anaerobes.</title>
        <authorList>
            <person name="Kubasova T."/>
            <person name="Jahodarova E."/>
            <person name="Rychlik I."/>
        </authorList>
    </citation>
    <scope>NUCLEOTIDE SEQUENCE [LARGE SCALE GENOMIC DNA]</scope>
    <source>
        <strain evidence="1 2">An867</strain>
    </source>
</reference>
<dbReference type="EMBL" id="JAFBIT010000005">
    <property type="protein sequence ID" value="MCF2653345.1"/>
    <property type="molecule type" value="Genomic_DNA"/>
</dbReference>
<gene>
    <name evidence="1" type="ORF">JQM67_12130</name>
</gene>
<evidence type="ECO:0000313" key="1">
    <source>
        <dbReference type="EMBL" id="MCF2653345.1"/>
    </source>
</evidence>
<name>A0ABS9CQC2_9FIRM</name>
<dbReference type="RefSeq" id="WP_235324372.1">
    <property type="nucleotide sequence ID" value="NZ_JAFBIT010000005.1"/>
</dbReference>